<evidence type="ECO:0000256" key="9">
    <source>
        <dbReference type="ARBA" id="ARBA00022842"/>
    </source>
</evidence>
<dbReference type="GeneID" id="20242111"/>
<dbReference type="SMART" id="SM00279">
    <property type="entry name" value="HhH2"/>
    <property type="match status" value="1"/>
</dbReference>
<dbReference type="InterPro" id="IPR008918">
    <property type="entry name" value="HhH2"/>
</dbReference>
<dbReference type="InterPro" id="IPR019974">
    <property type="entry name" value="XPG_CS"/>
</dbReference>
<evidence type="ECO:0000256" key="3">
    <source>
        <dbReference type="ARBA" id="ARBA00005283"/>
    </source>
</evidence>
<dbReference type="GO" id="GO:0017108">
    <property type="term" value="F:5'-flap endonuclease activity"/>
    <property type="evidence" value="ECO:0007669"/>
    <property type="project" value="UniProtKB-ARBA"/>
</dbReference>
<dbReference type="Gene3D" id="1.10.150.20">
    <property type="entry name" value="5' to 3' exonuclease, C-terminal subdomain"/>
    <property type="match status" value="1"/>
</dbReference>
<dbReference type="GO" id="GO:0003697">
    <property type="term" value="F:single-stranded DNA binding"/>
    <property type="evidence" value="ECO:0007669"/>
    <property type="project" value="InterPro"/>
</dbReference>
<dbReference type="InterPro" id="IPR006084">
    <property type="entry name" value="XPG/Rad2"/>
</dbReference>
<dbReference type="PANTHER" id="PTHR16171">
    <property type="entry name" value="DNA REPAIR PROTEIN COMPLEMENTING XP-G CELLS-RELATED"/>
    <property type="match status" value="1"/>
</dbReference>
<dbReference type="EMBL" id="KB200406">
    <property type="protein sequence ID" value="ESP01727.1"/>
    <property type="molecule type" value="Genomic_DNA"/>
</dbReference>
<sequence length="249" mass="28091">MGVHGLWQLLQAAGRPVSLETLDGKILAVDVSLWLHQTMKGMRDKDGNPLPNAHLYGLFSRICKLLFYRIKPVFVFDGGVPTLKKQTLVSLENMQDELQTEGDILRYEIGKQDRLATSITDQMNIEAQELLQLFGIPYIVSPMEAEAQCAFLDHSKLTHGSITDDSDIWLFGGERVYKNFFNQKRHVELRCLSRHELVNVALLCGSDYTEGIQGVGPVTALEIMAEFAGDKLDGLKRFRYFELSNVLSK</sequence>
<evidence type="ECO:0000256" key="2">
    <source>
        <dbReference type="ARBA" id="ARBA00004123"/>
    </source>
</evidence>
<keyword evidence="11" id="KW-0539">Nucleus</keyword>
<keyword evidence="6" id="KW-0255">Endonuclease</keyword>
<reference evidence="15 16" key="1">
    <citation type="journal article" date="2013" name="Nature">
        <title>Insights into bilaterian evolution from three spiralian genomes.</title>
        <authorList>
            <person name="Simakov O."/>
            <person name="Marletaz F."/>
            <person name="Cho S.J."/>
            <person name="Edsinger-Gonzales E."/>
            <person name="Havlak P."/>
            <person name="Hellsten U."/>
            <person name="Kuo D.H."/>
            <person name="Larsson T."/>
            <person name="Lv J."/>
            <person name="Arendt D."/>
            <person name="Savage R."/>
            <person name="Osoegawa K."/>
            <person name="de Jong P."/>
            <person name="Grimwood J."/>
            <person name="Chapman J.A."/>
            <person name="Shapiro H."/>
            <person name="Aerts A."/>
            <person name="Otillar R.P."/>
            <person name="Terry A.Y."/>
            <person name="Boore J.L."/>
            <person name="Grigoriev I.V."/>
            <person name="Lindberg D.R."/>
            <person name="Seaver E.C."/>
            <person name="Weisblat D.A."/>
            <person name="Putnam N.H."/>
            <person name="Rokhsar D.S."/>
        </authorList>
    </citation>
    <scope>NUCLEOTIDE SEQUENCE [LARGE SCALE GENOMIC DNA]</scope>
</reference>
<dbReference type="GO" id="GO:0008821">
    <property type="term" value="F:crossover junction DNA endonuclease activity"/>
    <property type="evidence" value="ECO:0007669"/>
    <property type="project" value="UniProtKB-ARBA"/>
</dbReference>
<dbReference type="HOGENOM" id="CLU_082853_0_0_1"/>
<dbReference type="GO" id="GO:0046872">
    <property type="term" value="F:metal ion binding"/>
    <property type="evidence" value="ECO:0007669"/>
    <property type="project" value="UniProtKB-KW"/>
</dbReference>
<comment type="similarity">
    <text evidence="12">Belongs to the XPG/RAD2 endonuclease family. GEN subfamily.</text>
</comment>
<dbReference type="PROSITE" id="PS00841">
    <property type="entry name" value="XPG_1"/>
    <property type="match status" value="1"/>
</dbReference>
<evidence type="ECO:0000256" key="7">
    <source>
        <dbReference type="ARBA" id="ARBA00022763"/>
    </source>
</evidence>
<evidence type="ECO:0000256" key="11">
    <source>
        <dbReference type="ARBA" id="ARBA00023242"/>
    </source>
</evidence>
<keyword evidence="7" id="KW-0227">DNA damage</keyword>
<dbReference type="CTD" id="20242111"/>
<evidence type="ECO:0008006" key="17">
    <source>
        <dbReference type="Google" id="ProtNLM"/>
    </source>
</evidence>
<evidence type="ECO:0000256" key="8">
    <source>
        <dbReference type="ARBA" id="ARBA00022801"/>
    </source>
</evidence>
<keyword evidence="9" id="KW-0460">Magnesium</keyword>
<keyword evidence="10" id="KW-0234">DNA repair</keyword>
<dbReference type="GO" id="GO:0005634">
    <property type="term" value="C:nucleus"/>
    <property type="evidence" value="ECO:0007669"/>
    <property type="project" value="UniProtKB-SubCell"/>
</dbReference>
<evidence type="ECO:0000259" key="14">
    <source>
        <dbReference type="SMART" id="SM00485"/>
    </source>
</evidence>
<keyword evidence="5" id="KW-0479">Metal-binding</keyword>
<comment type="cofactor">
    <cofactor evidence="1">
        <name>Mg(2+)</name>
        <dbReference type="ChEBI" id="CHEBI:18420"/>
    </cofactor>
</comment>
<dbReference type="InterPro" id="IPR006086">
    <property type="entry name" value="XPG-I_dom"/>
</dbReference>
<dbReference type="OrthoDB" id="2959108at2759"/>
<keyword evidence="4" id="KW-0540">Nuclease</keyword>
<feature type="domain" description="XPG N-terminal" evidence="14">
    <location>
        <begin position="1"/>
        <end position="98"/>
    </location>
</feature>
<dbReference type="OMA" id="KESADCK"/>
<dbReference type="SMART" id="SM00485">
    <property type="entry name" value="XPGN"/>
    <property type="match status" value="1"/>
</dbReference>
<dbReference type="InterPro" id="IPR001044">
    <property type="entry name" value="XPG/Rad2_eukaryotes"/>
</dbReference>
<keyword evidence="8" id="KW-0378">Hydrolase</keyword>
<dbReference type="STRING" id="225164.V4B6L0"/>
<accession>V4B6L0</accession>
<dbReference type="RefSeq" id="XP_009047617.1">
    <property type="nucleotide sequence ID" value="XM_009049369.1"/>
</dbReference>
<comment type="similarity">
    <text evidence="3">Belongs to the XPG/RAD2 endonuclease family. XPG subfamily.</text>
</comment>
<dbReference type="SUPFAM" id="SSF88723">
    <property type="entry name" value="PIN domain-like"/>
    <property type="match status" value="1"/>
</dbReference>
<evidence type="ECO:0000259" key="13">
    <source>
        <dbReference type="SMART" id="SM00484"/>
    </source>
</evidence>
<dbReference type="PANTHER" id="PTHR16171:SF7">
    <property type="entry name" value="DNA REPAIR PROTEIN RAD2"/>
    <property type="match status" value="1"/>
</dbReference>
<evidence type="ECO:0000313" key="16">
    <source>
        <dbReference type="Proteomes" id="UP000030746"/>
    </source>
</evidence>
<dbReference type="Pfam" id="PF00867">
    <property type="entry name" value="XPG_I"/>
    <property type="match status" value="1"/>
</dbReference>
<dbReference type="Gene3D" id="3.40.50.1010">
    <property type="entry name" value="5'-nuclease"/>
    <property type="match status" value="1"/>
</dbReference>
<proteinExistence type="inferred from homology"/>
<evidence type="ECO:0000256" key="10">
    <source>
        <dbReference type="ARBA" id="ARBA00023204"/>
    </source>
</evidence>
<dbReference type="PRINTS" id="PR00853">
    <property type="entry name" value="XPGRADSUPER"/>
</dbReference>
<evidence type="ECO:0000313" key="15">
    <source>
        <dbReference type="EMBL" id="ESP01727.1"/>
    </source>
</evidence>
<protein>
    <recommendedName>
        <fullName evidence="17">XPG N-terminal domain-containing protein</fullName>
    </recommendedName>
</protein>
<keyword evidence="16" id="KW-1185">Reference proteome</keyword>
<feature type="domain" description="XPG-I" evidence="13">
    <location>
        <begin position="132"/>
        <end position="203"/>
    </location>
</feature>
<name>V4B6L0_LOTGI</name>
<evidence type="ECO:0000256" key="12">
    <source>
        <dbReference type="ARBA" id="ARBA00038112"/>
    </source>
</evidence>
<evidence type="ECO:0000256" key="6">
    <source>
        <dbReference type="ARBA" id="ARBA00022759"/>
    </source>
</evidence>
<evidence type="ECO:0000256" key="4">
    <source>
        <dbReference type="ARBA" id="ARBA00022722"/>
    </source>
</evidence>
<dbReference type="AlphaFoldDB" id="V4B6L0"/>
<dbReference type="InterPro" id="IPR029060">
    <property type="entry name" value="PIN-like_dom_sf"/>
</dbReference>
<gene>
    <name evidence="15" type="ORF">LOTGIDRAFT_172484</name>
</gene>
<dbReference type="Pfam" id="PF00752">
    <property type="entry name" value="XPG_N"/>
    <property type="match status" value="1"/>
</dbReference>
<organism evidence="15 16">
    <name type="scientific">Lottia gigantea</name>
    <name type="common">Giant owl limpet</name>
    <dbReference type="NCBI Taxonomy" id="225164"/>
    <lineage>
        <taxon>Eukaryota</taxon>
        <taxon>Metazoa</taxon>
        <taxon>Spiralia</taxon>
        <taxon>Lophotrochozoa</taxon>
        <taxon>Mollusca</taxon>
        <taxon>Gastropoda</taxon>
        <taxon>Patellogastropoda</taxon>
        <taxon>Lottioidea</taxon>
        <taxon>Lottiidae</taxon>
        <taxon>Lottia</taxon>
    </lineage>
</organism>
<evidence type="ECO:0000256" key="5">
    <source>
        <dbReference type="ARBA" id="ARBA00022723"/>
    </source>
</evidence>
<comment type="subcellular location">
    <subcellularLocation>
        <location evidence="2">Nucleus</location>
    </subcellularLocation>
</comment>
<dbReference type="KEGG" id="lgi:LOTGIDRAFT_172484"/>
<dbReference type="InterPro" id="IPR006085">
    <property type="entry name" value="XPG_DNA_repair_N"/>
</dbReference>
<dbReference type="GO" id="GO:0006289">
    <property type="term" value="P:nucleotide-excision repair"/>
    <property type="evidence" value="ECO:0007669"/>
    <property type="project" value="InterPro"/>
</dbReference>
<dbReference type="GO" id="GO:0000400">
    <property type="term" value="F:four-way junction DNA binding"/>
    <property type="evidence" value="ECO:0007669"/>
    <property type="project" value="UniProtKB-ARBA"/>
</dbReference>
<dbReference type="CDD" id="cd09868">
    <property type="entry name" value="PIN_XPG_RAD2"/>
    <property type="match status" value="1"/>
</dbReference>
<evidence type="ECO:0000256" key="1">
    <source>
        <dbReference type="ARBA" id="ARBA00001946"/>
    </source>
</evidence>
<dbReference type="FunFam" id="1.10.150.20:FF:000030">
    <property type="entry name" value="Flap endonuclease GEN-like 1"/>
    <property type="match status" value="1"/>
</dbReference>
<dbReference type="SMART" id="SM00484">
    <property type="entry name" value="XPGI"/>
    <property type="match status" value="1"/>
</dbReference>
<dbReference type="PRINTS" id="PR00066">
    <property type="entry name" value="XRODRMPGMNTG"/>
</dbReference>
<dbReference type="Proteomes" id="UP000030746">
    <property type="component" value="Unassembled WGS sequence"/>
</dbReference>